<name>M5U3B3_9BACT</name>
<feature type="compositionally biased region" description="Polar residues" evidence="1">
    <location>
        <begin position="1"/>
        <end position="20"/>
    </location>
</feature>
<dbReference type="EMBL" id="ANOH01000184">
    <property type="protein sequence ID" value="EMI55952.1"/>
    <property type="molecule type" value="Genomic_DNA"/>
</dbReference>
<comment type="caution">
    <text evidence="2">The sequence shown here is derived from an EMBL/GenBank/DDBJ whole genome shotgun (WGS) entry which is preliminary data.</text>
</comment>
<dbReference type="AlphaFoldDB" id="M5U3B3"/>
<accession>M5U3B3</accession>
<organism evidence="2 3">
    <name type="scientific">Rhodopirellula sallentina SM41</name>
    <dbReference type="NCBI Taxonomy" id="1263870"/>
    <lineage>
        <taxon>Bacteria</taxon>
        <taxon>Pseudomonadati</taxon>
        <taxon>Planctomycetota</taxon>
        <taxon>Planctomycetia</taxon>
        <taxon>Pirellulales</taxon>
        <taxon>Pirellulaceae</taxon>
        <taxon>Rhodopirellula</taxon>
    </lineage>
</organism>
<feature type="region of interest" description="Disordered" evidence="1">
    <location>
        <begin position="1"/>
        <end position="65"/>
    </location>
</feature>
<proteinExistence type="predicted"/>
<dbReference type="PATRIC" id="fig|1263870.3.peg.2793"/>
<evidence type="ECO:0000313" key="2">
    <source>
        <dbReference type="EMBL" id="EMI55952.1"/>
    </source>
</evidence>
<evidence type="ECO:0000313" key="3">
    <source>
        <dbReference type="Proteomes" id="UP000011885"/>
    </source>
</evidence>
<sequence>MADLNTNSLPLAMTQRNTVSIGDESPVRSESATGFPSPSADSLRRELSPRRFQLQSPAFLKGEPT</sequence>
<evidence type="ECO:0000256" key="1">
    <source>
        <dbReference type="SAM" id="MobiDB-lite"/>
    </source>
</evidence>
<feature type="compositionally biased region" description="Polar residues" evidence="1">
    <location>
        <begin position="28"/>
        <end position="40"/>
    </location>
</feature>
<reference evidence="2 3" key="1">
    <citation type="journal article" date="2013" name="Mar. Genomics">
        <title>Expression of sulfatases in Rhodopirellula baltica and the diversity of sulfatases in the genus Rhodopirellula.</title>
        <authorList>
            <person name="Wegner C.E."/>
            <person name="Richter-Heitmann T."/>
            <person name="Klindworth A."/>
            <person name="Klockow C."/>
            <person name="Richter M."/>
            <person name="Achstetter T."/>
            <person name="Glockner F.O."/>
            <person name="Harder J."/>
        </authorList>
    </citation>
    <scope>NUCLEOTIDE SEQUENCE [LARGE SCALE GENOMIC DNA]</scope>
    <source>
        <strain evidence="2 3">SM41</strain>
    </source>
</reference>
<gene>
    <name evidence="2" type="ORF">RSSM_02626</name>
</gene>
<dbReference type="RefSeq" id="WP_008678607.1">
    <property type="nucleotide sequence ID" value="NZ_ANOH01000184.1"/>
</dbReference>
<keyword evidence="3" id="KW-1185">Reference proteome</keyword>
<dbReference type="Proteomes" id="UP000011885">
    <property type="component" value="Unassembled WGS sequence"/>
</dbReference>
<protein>
    <submittedName>
        <fullName evidence="2">Uncharacterized protein</fullName>
    </submittedName>
</protein>